<proteinExistence type="predicted"/>
<accession>A0ABN0RJ41</accession>
<dbReference type="Pfam" id="PF08241">
    <property type="entry name" value="Methyltransf_11"/>
    <property type="match status" value="1"/>
</dbReference>
<dbReference type="InterPro" id="IPR029063">
    <property type="entry name" value="SAM-dependent_MTases_sf"/>
</dbReference>
<dbReference type="RefSeq" id="WP_036095918.1">
    <property type="nucleotide sequence ID" value="NZ_AODF01000001.1"/>
</dbReference>
<name>A0ABN0RJ41_9LIST</name>
<keyword evidence="3" id="KW-1185">Reference proteome</keyword>
<dbReference type="Gene3D" id="3.40.50.150">
    <property type="entry name" value="Vaccinia Virus protein VP39"/>
    <property type="match status" value="1"/>
</dbReference>
<evidence type="ECO:0000259" key="1">
    <source>
        <dbReference type="Pfam" id="PF08241"/>
    </source>
</evidence>
<comment type="caution">
    <text evidence="2">The sequence shown here is derived from an EMBL/GenBank/DDBJ whole genome shotgun (WGS) entry which is preliminary data.</text>
</comment>
<evidence type="ECO:0000313" key="2">
    <source>
        <dbReference type="EMBL" id="EUJ33930.1"/>
    </source>
</evidence>
<evidence type="ECO:0000313" key="3">
    <source>
        <dbReference type="Proteomes" id="UP000019249"/>
    </source>
</evidence>
<dbReference type="EMBL" id="AODF01000001">
    <property type="protein sequence ID" value="EUJ33930.1"/>
    <property type="molecule type" value="Genomic_DNA"/>
</dbReference>
<protein>
    <recommendedName>
        <fullName evidence="1">Methyltransferase type 11 domain-containing protein</fullName>
    </recommendedName>
</protein>
<feature type="domain" description="Methyltransferase type 11" evidence="1">
    <location>
        <begin position="35"/>
        <end position="76"/>
    </location>
</feature>
<organism evidence="2 3">
    <name type="scientific">Listeria floridensis FSL S10-1187</name>
    <dbReference type="NCBI Taxonomy" id="1265817"/>
    <lineage>
        <taxon>Bacteria</taxon>
        <taxon>Bacillati</taxon>
        <taxon>Bacillota</taxon>
        <taxon>Bacilli</taxon>
        <taxon>Bacillales</taxon>
        <taxon>Listeriaceae</taxon>
        <taxon>Listeria</taxon>
    </lineage>
</organism>
<dbReference type="InterPro" id="IPR013216">
    <property type="entry name" value="Methyltransf_11"/>
</dbReference>
<gene>
    <name evidence="2" type="ORF">MFLO_01890</name>
</gene>
<dbReference type="SUPFAM" id="SSF53335">
    <property type="entry name" value="S-adenosyl-L-methionine-dependent methyltransferases"/>
    <property type="match status" value="1"/>
</dbReference>
<sequence>MPKVIIGAGETRIPGWLSTQENELDLLDAKTWLALFDENSIDALLAEHVWEHLSAADGVLAAKNAFRFLKPGGYIRIAVPDRNFRNEAYQTLVQVGGPGPKDHPAASHKIVYDAAQLSASFESAGFETELLEYCDPDGNFHYRYWNPEDGLIGQSLRFDTRNTEKELGMVSIVLDAHKPLLIKA</sequence>
<reference evidence="2 3" key="1">
    <citation type="journal article" date="2014" name="Int. J. Syst. Evol. Microbiol.">
        <title>Listeria floridensis sp. nov., Listeria aquatica sp. nov., Listeria cornellensis sp. nov., Listeria riparia sp. nov. and Listeria grandensis sp. nov., from agricultural and natural environments.</title>
        <authorList>
            <person name="den Bakker H.C."/>
            <person name="Warchocki S."/>
            <person name="Wright E.M."/>
            <person name="Allred A.F."/>
            <person name="Ahlstrom C."/>
            <person name="Manuel C.S."/>
            <person name="Stasiewicz M.J."/>
            <person name="Burrell A."/>
            <person name="Roof S."/>
            <person name="Strawn L."/>
            <person name="Fortes E.D."/>
            <person name="Nightingale K.K."/>
            <person name="Kephart D."/>
            <person name="Wiedmann M."/>
        </authorList>
    </citation>
    <scope>NUCLEOTIDE SEQUENCE [LARGE SCALE GENOMIC DNA]</scope>
    <source>
        <strain evidence="2 3">FSL S10-1187</strain>
    </source>
</reference>
<dbReference type="Proteomes" id="UP000019249">
    <property type="component" value="Unassembled WGS sequence"/>
</dbReference>